<dbReference type="CDD" id="cd17267">
    <property type="entry name" value="RMtype1_S_EcoAO83I-TRD1-CR1_like"/>
    <property type="match status" value="1"/>
</dbReference>
<keyword evidence="5" id="KW-0255">Endonuclease</keyword>
<keyword evidence="3" id="KW-0238">DNA-binding</keyword>
<feature type="domain" description="Type I restriction modification DNA specificity" evidence="4">
    <location>
        <begin position="6"/>
        <end position="149"/>
    </location>
</feature>
<comment type="caution">
    <text evidence="5">The sequence shown here is derived from an EMBL/GenBank/DDBJ whole genome shotgun (WGS) entry which is preliminary data.</text>
</comment>
<evidence type="ECO:0000259" key="4">
    <source>
        <dbReference type="Pfam" id="PF01420"/>
    </source>
</evidence>
<keyword evidence="5" id="KW-0378">Hydrolase</keyword>
<dbReference type="InterPro" id="IPR044946">
    <property type="entry name" value="Restrct_endonuc_typeI_TRD_sf"/>
</dbReference>
<dbReference type="Proteomes" id="UP001162905">
    <property type="component" value="Unassembled WGS sequence"/>
</dbReference>
<name>A0ABS9I6B6_9PSED</name>
<dbReference type="PANTHER" id="PTHR43140">
    <property type="entry name" value="TYPE-1 RESTRICTION ENZYME ECOKI SPECIFICITY PROTEIN"/>
    <property type="match status" value="1"/>
</dbReference>
<dbReference type="InterPro" id="IPR051212">
    <property type="entry name" value="Type-I_RE_S_subunit"/>
</dbReference>
<reference evidence="5" key="1">
    <citation type="submission" date="2022-01" db="EMBL/GenBank/DDBJ databases">
        <title>Pseudomonas sp. nov. isolated from Antarctic regolith.</title>
        <authorList>
            <person name="Novakova D."/>
            <person name="Sedlar K."/>
        </authorList>
    </citation>
    <scope>NUCLEOTIDE SEQUENCE</scope>
    <source>
        <strain evidence="5">P2647</strain>
    </source>
</reference>
<evidence type="ECO:0000256" key="1">
    <source>
        <dbReference type="ARBA" id="ARBA00010923"/>
    </source>
</evidence>
<protein>
    <submittedName>
        <fullName evidence="5">Restriction endonuclease subunit S</fullName>
        <ecNumber evidence="5">3.1.21.-</ecNumber>
    </submittedName>
</protein>
<dbReference type="EMBL" id="JAKJXH010000013">
    <property type="protein sequence ID" value="MCF7543323.1"/>
    <property type="molecule type" value="Genomic_DNA"/>
</dbReference>
<keyword evidence="6" id="KW-1185">Reference proteome</keyword>
<dbReference type="SUPFAM" id="SSF116734">
    <property type="entry name" value="DNA methylase specificity domain"/>
    <property type="match status" value="2"/>
</dbReference>
<dbReference type="EC" id="3.1.21.-" evidence="5"/>
<evidence type="ECO:0000256" key="2">
    <source>
        <dbReference type="ARBA" id="ARBA00022747"/>
    </source>
</evidence>
<keyword evidence="2" id="KW-0680">Restriction system</keyword>
<evidence type="ECO:0000313" key="5">
    <source>
        <dbReference type="EMBL" id="MCF7543323.1"/>
    </source>
</evidence>
<accession>A0ABS9I6B6</accession>
<sequence>MTTPLPQGWTTATLGELLQFKYGKSLPERSRSGVGATVYGSNGVVGEHGSALVESEALIIGRKGSVGAIHHAKHPSWPIDTAYFVDELWGMSFRYWYYLLTSLDLRSLNRATAIPGLNRDDAYSVTIPIAPLSEQRRIADRLDALVTRVDACRTRLDLVPAYLTRLRQSVLMAATNGELIEDWQEPTVKNWKLVRLDEVATDFSYGSAVKSARSGAVPVLRMGNIQDARLDWSDLVYTSDDAEIAKYQLTPGDVLFNRTNSPALVGKTAVYKGEQPAIYAGYLIRVRCGEFLLPDFLNYSLNSPKGRAYCWSVKSDGVSQSNINAKKLAAFSFALPSVAEQTEIVRRVESFFALADILESNYTSARAQVEKLIPSMLNKAFRGELVTQDSADEPASELVKRISAMRANDQSIANITKLSRSEPLKSAPRDQLSDVVGRMPKEGFTFEELNKVVSWDYESLKEELFMLLADNQSGLKQFFDVGAKAMKFKQVDE</sequence>
<evidence type="ECO:0000313" key="6">
    <source>
        <dbReference type="Proteomes" id="UP001162905"/>
    </source>
</evidence>
<dbReference type="Pfam" id="PF01420">
    <property type="entry name" value="Methylase_S"/>
    <property type="match status" value="2"/>
</dbReference>
<comment type="similarity">
    <text evidence="1">Belongs to the type-I restriction system S methylase family.</text>
</comment>
<dbReference type="PANTHER" id="PTHR43140:SF1">
    <property type="entry name" value="TYPE I RESTRICTION ENZYME ECOKI SPECIFICITY SUBUNIT"/>
    <property type="match status" value="1"/>
</dbReference>
<keyword evidence="5" id="KW-0540">Nuclease</keyword>
<dbReference type="Gene3D" id="3.90.220.20">
    <property type="entry name" value="DNA methylase specificity domains"/>
    <property type="match status" value="2"/>
</dbReference>
<evidence type="ECO:0000256" key="3">
    <source>
        <dbReference type="ARBA" id="ARBA00023125"/>
    </source>
</evidence>
<gene>
    <name evidence="5" type="ORF">L4G47_13955</name>
</gene>
<dbReference type="GO" id="GO:0004519">
    <property type="term" value="F:endonuclease activity"/>
    <property type="evidence" value="ECO:0007669"/>
    <property type="project" value="UniProtKB-KW"/>
</dbReference>
<organism evidence="5 6">
    <name type="scientific">Pseudomonas petrae</name>
    <dbReference type="NCBI Taxonomy" id="2912190"/>
    <lineage>
        <taxon>Bacteria</taxon>
        <taxon>Pseudomonadati</taxon>
        <taxon>Pseudomonadota</taxon>
        <taxon>Gammaproteobacteria</taxon>
        <taxon>Pseudomonadales</taxon>
        <taxon>Pseudomonadaceae</taxon>
        <taxon>Pseudomonas</taxon>
    </lineage>
</organism>
<feature type="domain" description="Type I restriction modification DNA specificity" evidence="4">
    <location>
        <begin position="189"/>
        <end position="358"/>
    </location>
</feature>
<dbReference type="CDD" id="cd17524">
    <property type="entry name" value="RMtype1_S_EcoUTORF5051P-TRD2-CR2_like"/>
    <property type="match status" value="1"/>
</dbReference>
<dbReference type="RefSeq" id="WP_237252837.1">
    <property type="nucleotide sequence ID" value="NZ_JAKJXE010000003.1"/>
</dbReference>
<dbReference type="GO" id="GO:0016787">
    <property type="term" value="F:hydrolase activity"/>
    <property type="evidence" value="ECO:0007669"/>
    <property type="project" value="UniProtKB-KW"/>
</dbReference>
<dbReference type="InterPro" id="IPR000055">
    <property type="entry name" value="Restrct_endonuc_typeI_TRD"/>
</dbReference>
<proteinExistence type="inferred from homology"/>